<gene>
    <name evidence="2" type="ORF">HAL07_12850</name>
</gene>
<protein>
    <recommendedName>
        <fullName evidence="1">DUF4097 domain-containing protein</fullName>
    </recommendedName>
</protein>
<reference evidence="3" key="1">
    <citation type="submission" date="2014-12" db="EMBL/GenBank/DDBJ databases">
        <authorList>
            <person name="Jaenicke S."/>
        </authorList>
    </citation>
    <scope>NUCLEOTIDE SEQUENCE [LARGE SCALE GENOMIC DNA]</scope>
</reference>
<dbReference type="GeneID" id="82132219"/>
<evidence type="ECO:0000259" key="1">
    <source>
        <dbReference type="Pfam" id="PF13349"/>
    </source>
</evidence>
<dbReference type="InterPro" id="IPR025164">
    <property type="entry name" value="Toastrack_DUF4097"/>
</dbReference>
<dbReference type="RefSeq" id="WP_053945476.1">
    <property type="nucleotide sequence ID" value="NZ_CDMG01000009.1"/>
</dbReference>
<dbReference type="Proteomes" id="UP000043437">
    <property type="component" value="Unassembled WGS sequence"/>
</dbReference>
<sequence>MEKTFEFKTNDLEVKFGLKMEIEVFPTDKKDAYAVFTSDANEADLLIQHSEHSLYITTPDQGLDADLAEGIKGIHSIGDAFALLIKKGLQTNSKISGSAKIYLPADHLALYLSANNAKVAVDAPMQDLELKLNNGSVSVKGALKNLKAKLNSGDLFVHTPLDTCQIKANNATLEIGAKVRDLEIKTNNGNVQLNAPKESLETCQIKANNTRLDLQTLIEDLDLSLNNGGVKLYAHDHVKSWNVQANGANITLKKNGVNIALEDSRGSIGSGRVRFKTSGFVNIVD</sequence>
<dbReference type="EMBL" id="CDMG01000009">
    <property type="protein sequence ID" value="CRF52820.1"/>
    <property type="molecule type" value="Genomic_DNA"/>
</dbReference>
<proteinExistence type="predicted"/>
<dbReference type="Pfam" id="PF13349">
    <property type="entry name" value="DUF4097"/>
    <property type="match status" value="1"/>
</dbReference>
<organism evidence="2 3">
    <name type="scientific">Helicobacter ailurogastricus</name>
    <dbReference type="NCBI Taxonomy" id="1578720"/>
    <lineage>
        <taxon>Bacteria</taxon>
        <taxon>Pseudomonadati</taxon>
        <taxon>Campylobacterota</taxon>
        <taxon>Epsilonproteobacteria</taxon>
        <taxon>Campylobacterales</taxon>
        <taxon>Helicobacteraceae</taxon>
        <taxon>Helicobacter</taxon>
    </lineage>
</organism>
<evidence type="ECO:0000313" key="3">
    <source>
        <dbReference type="Proteomes" id="UP000043437"/>
    </source>
</evidence>
<name>A0A0K2Y6S0_9HELI</name>
<dbReference type="AlphaFoldDB" id="A0A0K2Y6S0"/>
<feature type="domain" description="DUF4097" evidence="1">
    <location>
        <begin position="91"/>
        <end position="254"/>
    </location>
</feature>
<accession>A0A0K2Y6S0</accession>
<evidence type="ECO:0000313" key="2">
    <source>
        <dbReference type="EMBL" id="CRF52820.1"/>
    </source>
</evidence>